<dbReference type="AlphaFoldDB" id="A0A6G1EN66"/>
<dbReference type="OrthoDB" id="652192at2759"/>
<protein>
    <submittedName>
        <fullName evidence="1">Uncharacterized protein</fullName>
    </submittedName>
</protein>
<gene>
    <name evidence="1" type="ORF">E2562_021785</name>
</gene>
<dbReference type="PANTHER" id="PTHR33377:SF115">
    <property type="entry name" value="OS05G0533301 PROTEIN"/>
    <property type="match status" value="1"/>
</dbReference>
<reference evidence="1 2" key="1">
    <citation type="submission" date="2019-11" db="EMBL/GenBank/DDBJ databases">
        <title>Whole genome sequence of Oryza granulata.</title>
        <authorList>
            <person name="Li W."/>
        </authorList>
    </citation>
    <scope>NUCLEOTIDE SEQUENCE [LARGE SCALE GENOMIC DNA]</scope>
    <source>
        <strain evidence="2">cv. Menghai</strain>
        <tissue evidence="1">Leaf</tissue>
    </source>
</reference>
<dbReference type="PANTHER" id="PTHR33377">
    <property type="entry name" value="OS10G0134700 PROTEIN-RELATED"/>
    <property type="match status" value="1"/>
</dbReference>
<organism evidence="1 2">
    <name type="scientific">Oryza meyeriana var. granulata</name>
    <dbReference type="NCBI Taxonomy" id="110450"/>
    <lineage>
        <taxon>Eukaryota</taxon>
        <taxon>Viridiplantae</taxon>
        <taxon>Streptophyta</taxon>
        <taxon>Embryophyta</taxon>
        <taxon>Tracheophyta</taxon>
        <taxon>Spermatophyta</taxon>
        <taxon>Magnoliopsida</taxon>
        <taxon>Liliopsida</taxon>
        <taxon>Poales</taxon>
        <taxon>Poaceae</taxon>
        <taxon>BOP clade</taxon>
        <taxon>Oryzoideae</taxon>
        <taxon>Oryzeae</taxon>
        <taxon>Oryzinae</taxon>
        <taxon>Oryza</taxon>
        <taxon>Oryza meyeriana</taxon>
    </lineage>
</organism>
<proteinExistence type="predicted"/>
<evidence type="ECO:0000313" key="2">
    <source>
        <dbReference type="Proteomes" id="UP000479710"/>
    </source>
</evidence>
<comment type="caution">
    <text evidence="1">The sequence shown here is derived from an EMBL/GenBank/DDBJ whole genome shotgun (WGS) entry which is preliminary data.</text>
</comment>
<name>A0A6G1EN66_9ORYZ</name>
<sequence length="138" mass="15953">MDSLFSSILGELAGKFLSFLIDRCTSKPLQLPPEEKIQRLERMLLRLAATVEEAEGRSITNHAMLHQINMLRQDMHRGYYVLDTVRFLKDNDEVSYSSALSTLKFAKRARITEGSRRHGDRRELEQNLQILITLASYQ</sequence>
<dbReference type="Proteomes" id="UP000479710">
    <property type="component" value="Unassembled WGS sequence"/>
</dbReference>
<accession>A0A6G1EN66</accession>
<evidence type="ECO:0000313" key="1">
    <source>
        <dbReference type="EMBL" id="KAF0926069.1"/>
    </source>
</evidence>
<keyword evidence="2" id="KW-1185">Reference proteome</keyword>
<dbReference type="EMBL" id="SPHZ02000003">
    <property type="protein sequence ID" value="KAF0926069.1"/>
    <property type="molecule type" value="Genomic_DNA"/>
</dbReference>